<dbReference type="RefSeq" id="XP_021835417.1">
    <property type="nucleotide sequence ID" value="XM_021979725.2"/>
</dbReference>
<dbReference type="Proteomes" id="UP000813463">
    <property type="component" value="Chromosome 4"/>
</dbReference>
<feature type="compositionally biased region" description="Basic and acidic residues" evidence="1">
    <location>
        <begin position="20"/>
        <end position="29"/>
    </location>
</feature>
<dbReference type="PANTHER" id="PTHR37248:SF1">
    <property type="entry name" value="TRANSLATION INITIATION FACTOR"/>
    <property type="match status" value="1"/>
</dbReference>
<dbReference type="PANTHER" id="PTHR37248">
    <property type="entry name" value="TRANSLATION INITIATION FACTOR"/>
    <property type="match status" value="1"/>
</dbReference>
<proteinExistence type="predicted"/>
<dbReference type="AlphaFoldDB" id="A0A9R0HR21"/>
<feature type="region of interest" description="Disordered" evidence="1">
    <location>
        <begin position="1"/>
        <end position="38"/>
    </location>
</feature>
<reference evidence="3" key="2">
    <citation type="submission" date="2025-08" db="UniProtKB">
        <authorList>
            <consortium name="RefSeq"/>
        </authorList>
    </citation>
    <scope>IDENTIFICATION</scope>
    <source>
        <tissue evidence="3">Leaf</tissue>
    </source>
</reference>
<keyword evidence="2" id="KW-1185">Reference proteome</keyword>
<name>A0A9R0HR21_SPIOL</name>
<gene>
    <name evidence="3" type="primary">LOC110775119</name>
</gene>
<dbReference type="OrthoDB" id="1920481at2759"/>
<dbReference type="KEGG" id="soe:110775119"/>
<evidence type="ECO:0000313" key="3">
    <source>
        <dbReference type="RefSeq" id="XP_021835417.1"/>
    </source>
</evidence>
<organism evidence="2 3">
    <name type="scientific">Spinacia oleracea</name>
    <name type="common">Spinach</name>
    <dbReference type="NCBI Taxonomy" id="3562"/>
    <lineage>
        <taxon>Eukaryota</taxon>
        <taxon>Viridiplantae</taxon>
        <taxon>Streptophyta</taxon>
        <taxon>Embryophyta</taxon>
        <taxon>Tracheophyta</taxon>
        <taxon>Spermatophyta</taxon>
        <taxon>Magnoliopsida</taxon>
        <taxon>eudicotyledons</taxon>
        <taxon>Gunneridae</taxon>
        <taxon>Pentapetalae</taxon>
        <taxon>Caryophyllales</taxon>
        <taxon>Chenopodiaceae</taxon>
        <taxon>Chenopodioideae</taxon>
        <taxon>Anserineae</taxon>
        <taxon>Spinacia</taxon>
    </lineage>
</organism>
<evidence type="ECO:0000256" key="1">
    <source>
        <dbReference type="SAM" id="MobiDB-lite"/>
    </source>
</evidence>
<dbReference type="GeneID" id="110775119"/>
<accession>A0A9R0HR21</accession>
<evidence type="ECO:0000313" key="2">
    <source>
        <dbReference type="Proteomes" id="UP000813463"/>
    </source>
</evidence>
<protein>
    <submittedName>
        <fullName evidence="3">Uncharacterized protein</fullName>
    </submittedName>
</protein>
<sequence length="234" mass="26273">MGRKRTTKQKLPSNDNATAVDKKQPRQERNGGSSTNQEFERQIAAMKAVSEMEVEHLITEVLLLKSYLNEEQLQTPILQFLKESLPNVSVVTEDGHFDLRWKDDDGNLATYNTVSRDIHDPLLQQMCMAYPGCSDVRQPFSGFQFPATDMKNIVGVDDMQTGTYLSQESLNTMMLGMPEGFQTPGAQSQRLSVGMTPKTRRLPKHGEMLLSVHGSPLGVYKEDNMEAICEAEED</sequence>
<reference evidence="2" key="1">
    <citation type="journal article" date="2021" name="Nat. Commun.">
        <title>Genomic analyses provide insights into spinach domestication and the genetic basis of agronomic traits.</title>
        <authorList>
            <person name="Cai X."/>
            <person name="Sun X."/>
            <person name="Xu C."/>
            <person name="Sun H."/>
            <person name="Wang X."/>
            <person name="Ge C."/>
            <person name="Zhang Z."/>
            <person name="Wang Q."/>
            <person name="Fei Z."/>
            <person name="Jiao C."/>
            <person name="Wang Q."/>
        </authorList>
    </citation>
    <scope>NUCLEOTIDE SEQUENCE [LARGE SCALE GENOMIC DNA]</scope>
    <source>
        <strain evidence="2">cv. Varoflay</strain>
    </source>
</reference>